<keyword evidence="13" id="KW-1185">Reference proteome</keyword>
<dbReference type="PANTHER" id="PTHR30544:SF5">
    <property type="entry name" value="RADICAL SAM CORE DOMAIN-CONTAINING PROTEIN"/>
    <property type="match status" value="1"/>
</dbReference>
<keyword evidence="6" id="KW-0808">Transferase</keyword>
<dbReference type="Gene3D" id="1.10.150.530">
    <property type="match status" value="1"/>
</dbReference>
<dbReference type="PIRSF" id="PIRSF006004">
    <property type="entry name" value="CHP00048"/>
    <property type="match status" value="1"/>
</dbReference>
<evidence type="ECO:0000256" key="9">
    <source>
        <dbReference type="ARBA" id="ARBA00023004"/>
    </source>
</evidence>
<organism evidence="12 13">
    <name type="scientific">Clydaea vesicula</name>
    <dbReference type="NCBI Taxonomy" id="447962"/>
    <lineage>
        <taxon>Eukaryota</taxon>
        <taxon>Fungi</taxon>
        <taxon>Fungi incertae sedis</taxon>
        <taxon>Chytridiomycota</taxon>
        <taxon>Chytridiomycota incertae sedis</taxon>
        <taxon>Chytridiomycetes</taxon>
        <taxon>Lobulomycetales</taxon>
        <taxon>Lobulomycetaceae</taxon>
        <taxon>Clydaea</taxon>
    </lineage>
</organism>
<comment type="subcellular location">
    <subcellularLocation>
        <location evidence="2">Cytoplasm</location>
    </subcellularLocation>
</comment>
<dbReference type="Gene3D" id="3.20.20.70">
    <property type="entry name" value="Aldolase class I"/>
    <property type="match status" value="2"/>
</dbReference>
<gene>
    <name evidence="12" type="ORF">HK099_002634</name>
</gene>
<evidence type="ECO:0000256" key="2">
    <source>
        <dbReference type="ARBA" id="ARBA00004496"/>
    </source>
</evidence>
<dbReference type="GO" id="GO:0030488">
    <property type="term" value="P:tRNA methylation"/>
    <property type="evidence" value="ECO:0007669"/>
    <property type="project" value="TreeGrafter"/>
</dbReference>
<dbReference type="InterPro" id="IPR058240">
    <property type="entry name" value="rSAM_sf"/>
</dbReference>
<evidence type="ECO:0000256" key="6">
    <source>
        <dbReference type="ARBA" id="ARBA00022679"/>
    </source>
</evidence>
<evidence type="ECO:0000313" key="12">
    <source>
        <dbReference type="EMBL" id="KAJ3200469.1"/>
    </source>
</evidence>
<dbReference type="AlphaFoldDB" id="A0AAD5TT65"/>
<evidence type="ECO:0000259" key="11">
    <source>
        <dbReference type="PROSITE" id="PS51918"/>
    </source>
</evidence>
<dbReference type="GO" id="GO:0051539">
    <property type="term" value="F:4 iron, 4 sulfur cluster binding"/>
    <property type="evidence" value="ECO:0007669"/>
    <property type="project" value="UniProtKB-KW"/>
</dbReference>
<dbReference type="SFLD" id="SFLDS00029">
    <property type="entry name" value="Radical_SAM"/>
    <property type="match status" value="1"/>
</dbReference>
<keyword evidence="5" id="KW-0489">Methyltransferase</keyword>
<keyword evidence="7" id="KW-0949">S-adenosyl-L-methionine</keyword>
<accession>A0AAD5TT65</accession>
<dbReference type="InterPro" id="IPR004383">
    <property type="entry name" value="rRNA_lsu_MTrfase_RlmN/Cfr"/>
</dbReference>
<dbReference type="GO" id="GO:0005737">
    <property type="term" value="C:cytoplasm"/>
    <property type="evidence" value="ECO:0007669"/>
    <property type="project" value="UniProtKB-SubCell"/>
</dbReference>
<evidence type="ECO:0000256" key="10">
    <source>
        <dbReference type="ARBA" id="ARBA00023014"/>
    </source>
</evidence>
<keyword evidence="10" id="KW-0411">Iron-sulfur</keyword>
<dbReference type="InterPro" id="IPR040072">
    <property type="entry name" value="Methyltransferase_A"/>
</dbReference>
<keyword evidence="8" id="KW-0479">Metal-binding</keyword>
<dbReference type="PROSITE" id="PS51918">
    <property type="entry name" value="RADICAL_SAM"/>
    <property type="match status" value="1"/>
</dbReference>
<dbReference type="InterPro" id="IPR013785">
    <property type="entry name" value="Aldolase_TIM"/>
</dbReference>
<comment type="cofactor">
    <cofactor evidence="1">
        <name>[4Fe-4S] cluster</name>
        <dbReference type="ChEBI" id="CHEBI:49883"/>
    </cofactor>
</comment>
<keyword evidence="9" id="KW-0408">Iron</keyword>
<evidence type="ECO:0000256" key="3">
    <source>
        <dbReference type="ARBA" id="ARBA00022485"/>
    </source>
</evidence>
<evidence type="ECO:0000256" key="7">
    <source>
        <dbReference type="ARBA" id="ARBA00022691"/>
    </source>
</evidence>
<proteinExistence type="predicted"/>
<evidence type="ECO:0000256" key="4">
    <source>
        <dbReference type="ARBA" id="ARBA00022490"/>
    </source>
</evidence>
<reference evidence="12" key="1">
    <citation type="submission" date="2020-05" db="EMBL/GenBank/DDBJ databases">
        <title>Phylogenomic resolution of chytrid fungi.</title>
        <authorList>
            <person name="Stajich J.E."/>
            <person name="Amses K."/>
            <person name="Simmons R."/>
            <person name="Seto K."/>
            <person name="Myers J."/>
            <person name="Bonds A."/>
            <person name="Quandt C.A."/>
            <person name="Barry K."/>
            <person name="Liu P."/>
            <person name="Grigoriev I."/>
            <person name="Longcore J.E."/>
            <person name="James T.Y."/>
        </authorList>
    </citation>
    <scope>NUCLEOTIDE SEQUENCE</scope>
    <source>
        <strain evidence="12">JEL0476</strain>
    </source>
</reference>
<dbReference type="PANTHER" id="PTHR30544">
    <property type="entry name" value="23S RRNA METHYLTRANSFERASE"/>
    <property type="match status" value="1"/>
</dbReference>
<name>A0AAD5TT65_9FUNG</name>
<dbReference type="GO" id="GO:0070475">
    <property type="term" value="P:rRNA base methylation"/>
    <property type="evidence" value="ECO:0007669"/>
    <property type="project" value="TreeGrafter"/>
</dbReference>
<evidence type="ECO:0000256" key="1">
    <source>
        <dbReference type="ARBA" id="ARBA00001966"/>
    </source>
</evidence>
<protein>
    <recommendedName>
        <fullName evidence="11">Radical SAM core domain-containing protein</fullName>
    </recommendedName>
</protein>
<keyword evidence="4" id="KW-0963">Cytoplasm</keyword>
<dbReference type="GO" id="GO:0008173">
    <property type="term" value="F:RNA methyltransferase activity"/>
    <property type="evidence" value="ECO:0007669"/>
    <property type="project" value="InterPro"/>
</dbReference>
<dbReference type="SUPFAM" id="SSF102114">
    <property type="entry name" value="Radical SAM enzymes"/>
    <property type="match status" value="1"/>
</dbReference>
<evidence type="ECO:0000313" key="13">
    <source>
        <dbReference type="Proteomes" id="UP001211065"/>
    </source>
</evidence>
<keyword evidence="3" id="KW-0004">4Fe-4S</keyword>
<sequence>MNKLNLLAMTKPELYKVIPEKIPSMKKFNINQIQTHIFKHGRPDIERFVNLSMEHRNCLNQHFEMSTPILKDEQISKDGTKKWLLNFGGDADIETVFIPDSHSKKVDFFKGTLCVSSQIGCSLNCSFCRTGTQKLMRNLQSHEIINQVLFALRQLGGFPLPVSNAKIVDNIVLMGQGEPLYNFANVSKACRSIIENLNYSPYRITLSTSGVAPLIPKVTTEIGCSLAVSLHAPNDSLRDVLVPINKTYPLKILMTSIQQYLRLHQYNKNRRVTFEYVMLDGVNDSDVHAKELIQLVGIEEFAAILRSANIATTVRVSRGSDISAACGQLKSKNESKYLRNK</sequence>
<feature type="domain" description="Radical SAM core" evidence="11">
    <location>
        <begin position="107"/>
        <end position="341"/>
    </location>
</feature>
<evidence type="ECO:0000256" key="8">
    <source>
        <dbReference type="ARBA" id="ARBA00022723"/>
    </source>
</evidence>
<evidence type="ECO:0000256" key="5">
    <source>
        <dbReference type="ARBA" id="ARBA00022603"/>
    </source>
</evidence>
<dbReference type="GO" id="GO:0046872">
    <property type="term" value="F:metal ion binding"/>
    <property type="evidence" value="ECO:0007669"/>
    <property type="project" value="UniProtKB-KW"/>
</dbReference>
<dbReference type="Pfam" id="PF04055">
    <property type="entry name" value="Radical_SAM"/>
    <property type="match status" value="1"/>
</dbReference>
<dbReference type="EMBL" id="JADGJW010001898">
    <property type="protein sequence ID" value="KAJ3200469.1"/>
    <property type="molecule type" value="Genomic_DNA"/>
</dbReference>
<dbReference type="Proteomes" id="UP001211065">
    <property type="component" value="Unassembled WGS sequence"/>
</dbReference>
<comment type="caution">
    <text evidence="12">The sequence shown here is derived from an EMBL/GenBank/DDBJ whole genome shotgun (WGS) entry which is preliminary data.</text>
</comment>
<dbReference type="InterPro" id="IPR007197">
    <property type="entry name" value="rSAM"/>
</dbReference>